<feature type="transmembrane region" description="Helical" evidence="1">
    <location>
        <begin position="85"/>
        <end position="108"/>
    </location>
</feature>
<dbReference type="OrthoDB" id="5198018at2"/>
<dbReference type="KEGG" id="bgg:CFK41_03965"/>
<keyword evidence="1" id="KW-1133">Transmembrane helix</keyword>
<sequence>MDPVIALFAAVVVLAGVVLAAMSTYFRGGRGAGARFWVDSTPDGQRSGHRYAESAVLVVLPLLAQLLLVVGVLVGVTSIDVLRDLGVGPVIAVVVIVEVVLMVVLLTATSYRTVMPLWVYPSWLRPRRKQERDQIRSR</sequence>
<protein>
    <recommendedName>
        <fullName evidence="4">SdpI family protein</fullName>
    </recommendedName>
</protein>
<keyword evidence="3" id="KW-1185">Reference proteome</keyword>
<keyword evidence="1" id="KW-0472">Membrane</keyword>
<dbReference type="EMBL" id="CP023564">
    <property type="protein sequence ID" value="ATG54022.1"/>
    <property type="molecule type" value="Genomic_DNA"/>
</dbReference>
<proteinExistence type="predicted"/>
<organism evidence="2 3">
    <name type="scientific">Brachybacterium ginsengisoli</name>
    <dbReference type="NCBI Taxonomy" id="1331682"/>
    <lineage>
        <taxon>Bacteria</taxon>
        <taxon>Bacillati</taxon>
        <taxon>Actinomycetota</taxon>
        <taxon>Actinomycetes</taxon>
        <taxon>Micrococcales</taxon>
        <taxon>Dermabacteraceae</taxon>
        <taxon>Brachybacterium</taxon>
    </lineage>
</organism>
<dbReference type="AlphaFoldDB" id="A0A291GV41"/>
<dbReference type="RefSeq" id="WP_096798501.1">
    <property type="nucleotide sequence ID" value="NZ_CP023564.1"/>
</dbReference>
<reference evidence="2 3" key="1">
    <citation type="journal article" date="2014" name="Int. J. Syst. Evol. Microbiol.">
        <title>Brachybacterium ginsengisoli sp. nov., isolated from soil of a ginseng field.</title>
        <authorList>
            <person name="Hoang V.A."/>
            <person name="Kim Y.J."/>
            <person name="Nguyen N.L."/>
            <person name="Yang D.C."/>
        </authorList>
    </citation>
    <scope>NUCLEOTIDE SEQUENCE [LARGE SCALE GENOMIC DNA]</scope>
    <source>
        <strain evidence="2 3">DCY80</strain>
    </source>
</reference>
<keyword evidence="1" id="KW-0812">Transmembrane</keyword>
<feature type="transmembrane region" description="Helical" evidence="1">
    <location>
        <begin position="55"/>
        <end position="79"/>
    </location>
</feature>
<accession>A0A291GV41</accession>
<dbReference type="Proteomes" id="UP000217889">
    <property type="component" value="Chromosome"/>
</dbReference>
<evidence type="ECO:0000313" key="3">
    <source>
        <dbReference type="Proteomes" id="UP000217889"/>
    </source>
</evidence>
<name>A0A291GV41_9MICO</name>
<feature type="transmembrane region" description="Helical" evidence="1">
    <location>
        <begin position="6"/>
        <end position="26"/>
    </location>
</feature>
<evidence type="ECO:0000313" key="2">
    <source>
        <dbReference type="EMBL" id="ATG54022.1"/>
    </source>
</evidence>
<evidence type="ECO:0000256" key="1">
    <source>
        <dbReference type="SAM" id="Phobius"/>
    </source>
</evidence>
<gene>
    <name evidence="2" type="ORF">CFK41_03965</name>
</gene>
<evidence type="ECO:0008006" key="4">
    <source>
        <dbReference type="Google" id="ProtNLM"/>
    </source>
</evidence>